<gene>
    <name evidence="2" type="ORF">KUF71_016278</name>
</gene>
<dbReference type="GO" id="GO:0008083">
    <property type="term" value="F:growth factor activity"/>
    <property type="evidence" value="ECO:0007669"/>
    <property type="project" value="TreeGrafter"/>
</dbReference>
<comment type="caution">
    <text evidence="2">The sequence shown here is derived from an EMBL/GenBank/DDBJ whole genome shotgun (WGS) entry which is preliminary data.</text>
</comment>
<dbReference type="SUPFAM" id="SSF57501">
    <property type="entry name" value="Cystine-knot cytokines"/>
    <property type="match status" value="1"/>
</dbReference>
<protein>
    <submittedName>
        <fullName evidence="2">Ras-related protein Rab-7b</fullName>
    </submittedName>
</protein>
<feature type="compositionally biased region" description="Gly residues" evidence="1">
    <location>
        <begin position="156"/>
        <end position="167"/>
    </location>
</feature>
<dbReference type="GO" id="GO:0021556">
    <property type="term" value="P:central nervous system formation"/>
    <property type="evidence" value="ECO:0007669"/>
    <property type="project" value="TreeGrafter"/>
</dbReference>
<dbReference type="GO" id="GO:0045087">
    <property type="term" value="P:innate immune response"/>
    <property type="evidence" value="ECO:0007669"/>
    <property type="project" value="TreeGrafter"/>
</dbReference>
<evidence type="ECO:0000256" key="1">
    <source>
        <dbReference type="SAM" id="MobiDB-lite"/>
    </source>
</evidence>
<dbReference type="GO" id="GO:0005121">
    <property type="term" value="F:Toll binding"/>
    <property type="evidence" value="ECO:0007669"/>
    <property type="project" value="TreeGrafter"/>
</dbReference>
<organism evidence="2 3">
    <name type="scientific">Frankliniella fusca</name>
    <dbReference type="NCBI Taxonomy" id="407009"/>
    <lineage>
        <taxon>Eukaryota</taxon>
        <taxon>Metazoa</taxon>
        <taxon>Ecdysozoa</taxon>
        <taxon>Arthropoda</taxon>
        <taxon>Hexapoda</taxon>
        <taxon>Insecta</taxon>
        <taxon>Pterygota</taxon>
        <taxon>Neoptera</taxon>
        <taxon>Paraneoptera</taxon>
        <taxon>Thysanoptera</taxon>
        <taxon>Terebrantia</taxon>
        <taxon>Thripoidea</taxon>
        <taxon>Thripidae</taxon>
        <taxon>Frankliniella</taxon>
    </lineage>
</organism>
<sequence length="181" mass="19423">MQELLRREGGEEGRGVDCCPTVEEVVQPKGGRNMDGLYVELYSGAGPNSPYNHSQRFYEFSCREDVLNKPCRFVERKLRNQSRCEQKYSYQYAIVRADDYEAHGGGGLGPGPGLAAGGALFSNGTTGWKLDYISLRSGCSCVVTPRRAASKRGKRLGGGGGGGGGPGAVPRLDLDDPLDNT</sequence>
<accession>A0AAE1LQ64</accession>
<dbReference type="Gene3D" id="2.10.90.10">
    <property type="entry name" value="Cystine-knot cytokines"/>
    <property type="match status" value="1"/>
</dbReference>
<dbReference type="PANTHER" id="PTHR23199:SF12">
    <property type="entry name" value="NEUROTROPHIN 1-RELATED"/>
    <property type="match status" value="1"/>
</dbReference>
<dbReference type="InterPro" id="IPR029034">
    <property type="entry name" value="Cystine-knot_cytokine"/>
</dbReference>
<evidence type="ECO:0000313" key="3">
    <source>
        <dbReference type="Proteomes" id="UP001219518"/>
    </source>
</evidence>
<name>A0AAE1LQ64_9NEOP</name>
<dbReference type="Proteomes" id="UP001219518">
    <property type="component" value="Unassembled WGS sequence"/>
</dbReference>
<proteinExistence type="predicted"/>
<reference evidence="2" key="1">
    <citation type="submission" date="2021-07" db="EMBL/GenBank/DDBJ databases">
        <authorList>
            <person name="Catto M.A."/>
            <person name="Jacobson A."/>
            <person name="Kennedy G."/>
            <person name="Labadie P."/>
            <person name="Hunt B.G."/>
            <person name="Srinivasan R."/>
        </authorList>
    </citation>
    <scope>NUCLEOTIDE SEQUENCE</scope>
    <source>
        <strain evidence="2">PL_HMW_Pooled</strain>
        <tissue evidence="2">Head</tissue>
    </source>
</reference>
<dbReference type="PANTHER" id="PTHR23199">
    <property type="entry name" value="NEUROTROPHIN 1-RELATED"/>
    <property type="match status" value="1"/>
</dbReference>
<dbReference type="InterPro" id="IPR052444">
    <property type="entry name" value="Spz/Toll_ligand-like"/>
</dbReference>
<keyword evidence="3" id="KW-1185">Reference proteome</keyword>
<evidence type="ECO:0000313" key="2">
    <source>
        <dbReference type="EMBL" id="KAK3927993.1"/>
    </source>
</evidence>
<dbReference type="AlphaFoldDB" id="A0AAE1LQ64"/>
<feature type="region of interest" description="Disordered" evidence="1">
    <location>
        <begin position="146"/>
        <end position="181"/>
    </location>
</feature>
<dbReference type="EMBL" id="JAHWGI010001303">
    <property type="protein sequence ID" value="KAK3927993.1"/>
    <property type="molecule type" value="Genomic_DNA"/>
</dbReference>
<reference evidence="2" key="2">
    <citation type="journal article" date="2023" name="BMC Genomics">
        <title>Pest status, molecular evolution, and epigenetic factors derived from the genome assembly of Frankliniella fusca, a thysanopteran phytovirus vector.</title>
        <authorList>
            <person name="Catto M.A."/>
            <person name="Labadie P.E."/>
            <person name="Jacobson A.L."/>
            <person name="Kennedy G.G."/>
            <person name="Srinivasan R."/>
            <person name="Hunt B.G."/>
        </authorList>
    </citation>
    <scope>NUCLEOTIDE SEQUENCE</scope>
    <source>
        <strain evidence="2">PL_HMW_Pooled</strain>
    </source>
</reference>
<dbReference type="GO" id="GO:0005576">
    <property type="term" value="C:extracellular region"/>
    <property type="evidence" value="ECO:0007669"/>
    <property type="project" value="TreeGrafter"/>
</dbReference>